<evidence type="ECO:0000313" key="2">
    <source>
        <dbReference type="EMBL" id="EIJ38749.1"/>
    </source>
</evidence>
<sequence length="165" mass="19221">MKSIIHIKLFVIRCFLILGVLIYLLSPFKSSVFNFLHFVSHKVEFFTENGHKESMHHSHNFQSVNRFAYSGYHGHGSNSNHKHSANNSHHHGALSFIASLFISVKNKKEDERKLLSNTKLDEHLFSEIFNFYPITLIIFQEKEWRLNSTSYYISIDITTPPPQIS</sequence>
<dbReference type="EMBL" id="JH651379">
    <property type="protein sequence ID" value="EIJ38749.1"/>
    <property type="molecule type" value="Genomic_DNA"/>
</dbReference>
<name>I3C556_9FLAO</name>
<keyword evidence="1" id="KW-0812">Transmembrane</keyword>
<accession>I3C556</accession>
<evidence type="ECO:0000313" key="3">
    <source>
        <dbReference type="Proteomes" id="UP000004690"/>
    </source>
</evidence>
<dbReference type="AlphaFoldDB" id="I3C556"/>
<organism evidence="2 3">
    <name type="scientific">Galbibacter orientalis DSM 19592</name>
    <dbReference type="NCBI Taxonomy" id="926559"/>
    <lineage>
        <taxon>Bacteria</taxon>
        <taxon>Pseudomonadati</taxon>
        <taxon>Bacteroidota</taxon>
        <taxon>Flavobacteriia</taxon>
        <taxon>Flavobacteriales</taxon>
        <taxon>Flavobacteriaceae</taxon>
        <taxon>Galbibacter</taxon>
    </lineage>
</organism>
<keyword evidence="3" id="KW-1185">Reference proteome</keyword>
<evidence type="ECO:0000256" key="1">
    <source>
        <dbReference type="SAM" id="Phobius"/>
    </source>
</evidence>
<keyword evidence="1" id="KW-1133">Transmembrane helix</keyword>
<proteinExistence type="predicted"/>
<dbReference type="HOGENOM" id="CLU_1608651_0_0_10"/>
<dbReference type="eggNOG" id="ENOG502ZJZT">
    <property type="taxonomic scope" value="Bacteria"/>
</dbReference>
<dbReference type="Proteomes" id="UP000004690">
    <property type="component" value="Unassembled WGS sequence"/>
</dbReference>
<feature type="transmembrane region" description="Helical" evidence="1">
    <location>
        <begin position="7"/>
        <end position="25"/>
    </location>
</feature>
<protein>
    <submittedName>
        <fullName evidence="2">Uncharacterized protein</fullName>
    </submittedName>
</protein>
<keyword evidence="1" id="KW-0472">Membrane</keyword>
<reference evidence="2 3" key="1">
    <citation type="submission" date="2012-02" db="EMBL/GenBank/DDBJ databases">
        <title>Improved High-Quality Draft genome of Joostella marina DSM 19592.</title>
        <authorList>
            <consortium name="US DOE Joint Genome Institute (JGI-PGF)"/>
            <person name="Lucas S."/>
            <person name="Copeland A."/>
            <person name="Lapidus A."/>
            <person name="Bruce D."/>
            <person name="Goodwin L."/>
            <person name="Pitluck S."/>
            <person name="Peters L."/>
            <person name="Chertkov O."/>
            <person name="Ovchinnikova G."/>
            <person name="Kyrpides N."/>
            <person name="Mavromatis K."/>
            <person name="Detter J.C."/>
            <person name="Han C."/>
            <person name="Land M."/>
            <person name="Hauser L."/>
            <person name="Markowitz V."/>
            <person name="Cheng J.-F."/>
            <person name="Hugenholtz P."/>
            <person name="Woyke T."/>
            <person name="Wu D."/>
            <person name="Tindall B."/>
            <person name="Brambilla E."/>
            <person name="Klenk H.-P."/>
            <person name="Eisen J.A."/>
        </authorList>
    </citation>
    <scope>NUCLEOTIDE SEQUENCE [LARGE SCALE GENOMIC DNA]</scope>
    <source>
        <strain evidence="2 3">DSM 19592</strain>
    </source>
</reference>
<gene>
    <name evidence="2" type="ORF">JoomaDRAFT_1742</name>
</gene>